<accession>A0A8D7BF04</accession>
<evidence type="ECO:0000313" key="1">
    <source>
        <dbReference type="EMBL" id="CAG1864766.1"/>
    </source>
</evidence>
<dbReference type="EMBL" id="HG996475">
    <property type="protein sequence ID" value="CAG1864766.1"/>
    <property type="molecule type" value="Genomic_DNA"/>
</dbReference>
<name>A0A8D7BF04_MUSAM</name>
<gene>
    <name evidence="1" type="ORF">GSMUA_08620.1</name>
</gene>
<protein>
    <submittedName>
        <fullName evidence="1">(wild Malaysian banana) hypothetical protein</fullName>
    </submittedName>
</protein>
<reference evidence="1" key="1">
    <citation type="submission" date="2021-03" db="EMBL/GenBank/DDBJ databases">
        <authorList>
            <consortium name="Genoscope - CEA"/>
            <person name="William W."/>
        </authorList>
    </citation>
    <scope>NUCLEOTIDE SEQUENCE</scope>
    <source>
        <strain evidence="1">Doubled-haploid Pahang</strain>
    </source>
</reference>
<organism evidence="1">
    <name type="scientific">Musa acuminata subsp. malaccensis</name>
    <name type="common">Wild banana</name>
    <name type="synonym">Musa malaccensis</name>
    <dbReference type="NCBI Taxonomy" id="214687"/>
    <lineage>
        <taxon>Eukaryota</taxon>
        <taxon>Viridiplantae</taxon>
        <taxon>Streptophyta</taxon>
        <taxon>Embryophyta</taxon>
        <taxon>Tracheophyta</taxon>
        <taxon>Spermatophyta</taxon>
        <taxon>Magnoliopsida</taxon>
        <taxon>Liliopsida</taxon>
        <taxon>Zingiberales</taxon>
        <taxon>Musaceae</taxon>
        <taxon>Musa</taxon>
    </lineage>
</organism>
<proteinExistence type="predicted"/>
<dbReference type="AlphaFoldDB" id="A0A8D7BF04"/>
<sequence length="213" mass="21305">MQSGPGIVEGGGGDGLGELLEVDAAVAVGVGLLDHAGELAGGEGVAELGHGVGELRGGDVPVAVAVEHLEQPAELLLGVGGLGGDELRGDEGHELGELDEAVGVGVGPVDQGFQLVVAGLEADGAEEGAQLQLCEAAVLVAVEGAEDFTKLPQLLVVQLHRILSGATIIAVAHLGSLLSPRTWELSSRSILSSSTGKYRSGGCVSFCPRSIPI</sequence>